<name>A0ABU1MIB2_9SPHN</name>
<feature type="chain" id="PRO_5045212690" description="DUF2946 domain-containing protein" evidence="1">
    <location>
        <begin position="30"/>
        <end position="97"/>
    </location>
</feature>
<protein>
    <recommendedName>
        <fullName evidence="4">DUF2946 domain-containing protein</fullName>
    </recommendedName>
</protein>
<dbReference type="RefSeq" id="WP_107716663.1">
    <property type="nucleotide sequence ID" value="NZ_JAVDRD010000002.1"/>
</dbReference>
<keyword evidence="3" id="KW-1185">Reference proteome</keyword>
<evidence type="ECO:0000313" key="2">
    <source>
        <dbReference type="EMBL" id="MDR6510027.1"/>
    </source>
</evidence>
<evidence type="ECO:0000313" key="3">
    <source>
        <dbReference type="Proteomes" id="UP001184150"/>
    </source>
</evidence>
<dbReference type="Proteomes" id="UP001184150">
    <property type="component" value="Unassembled WGS sequence"/>
</dbReference>
<evidence type="ECO:0008006" key="4">
    <source>
        <dbReference type="Google" id="ProtNLM"/>
    </source>
</evidence>
<reference evidence="2 3" key="1">
    <citation type="submission" date="2023-07" db="EMBL/GenBank/DDBJ databases">
        <title>Sorghum-associated microbial communities from plants grown in Nebraska, USA.</title>
        <authorList>
            <person name="Schachtman D."/>
        </authorList>
    </citation>
    <scope>NUCLEOTIDE SEQUENCE [LARGE SCALE GENOMIC DNA]</scope>
    <source>
        <strain evidence="2 3">DS1027</strain>
    </source>
</reference>
<accession>A0ABU1MIB2</accession>
<feature type="signal peptide" evidence="1">
    <location>
        <begin position="1"/>
        <end position="29"/>
    </location>
</feature>
<gene>
    <name evidence="2" type="ORF">J2792_000887</name>
</gene>
<organism evidence="2 3">
    <name type="scientific">Novosphingobium capsulatum</name>
    <dbReference type="NCBI Taxonomy" id="13688"/>
    <lineage>
        <taxon>Bacteria</taxon>
        <taxon>Pseudomonadati</taxon>
        <taxon>Pseudomonadota</taxon>
        <taxon>Alphaproteobacteria</taxon>
        <taxon>Sphingomonadales</taxon>
        <taxon>Sphingomonadaceae</taxon>
        <taxon>Novosphingobium</taxon>
    </lineage>
</organism>
<keyword evidence="1" id="KW-0732">Signal</keyword>
<proteinExistence type="predicted"/>
<comment type="caution">
    <text evidence="2">The sequence shown here is derived from an EMBL/GenBank/DDBJ whole genome shotgun (WGS) entry which is preliminary data.</text>
</comment>
<dbReference type="EMBL" id="JAVDRD010000002">
    <property type="protein sequence ID" value="MDR6510027.1"/>
    <property type="molecule type" value="Genomic_DNA"/>
</dbReference>
<sequence length="97" mass="10011">MTRRGRLWLVTPACALAVLRLVLPAPALAQVGGGSAFAVPICGEAGHVLVIRIPGQGQQRKPQGDGTAPCCAICHSAMRKRATGDSCCGEEDDDDVA</sequence>
<evidence type="ECO:0000256" key="1">
    <source>
        <dbReference type="SAM" id="SignalP"/>
    </source>
</evidence>